<dbReference type="Pfam" id="PF10094">
    <property type="entry name" value="DUF2332"/>
    <property type="match status" value="1"/>
</dbReference>
<dbReference type="PIRSF" id="PIRSF012608">
    <property type="entry name" value="UCP012608"/>
    <property type="match status" value="1"/>
</dbReference>
<protein>
    <submittedName>
        <fullName evidence="1">DUF2332 domain-containing protein</fullName>
    </submittedName>
</protein>
<organism evidence="1 2">
    <name type="scientific">Solicola gregarius</name>
    <dbReference type="NCBI Taxonomy" id="2908642"/>
    <lineage>
        <taxon>Bacteria</taxon>
        <taxon>Bacillati</taxon>
        <taxon>Actinomycetota</taxon>
        <taxon>Actinomycetes</taxon>
        <taxon>Propionibacteriales</taxon>
        <taxon>Nocardioidaceae</taxon>
        <taxon>Solicola</taxon>
    </lineage>
</organism>
<dbReference type="EMBL" id="CP094970">
    <property type="protein sequence ID" value="UYM06153.1"/>
    <property type="molecule type" value="Genomic_DNA"/>
</dbReference>
<name>A0AA46TJ99_9ACTN</name>
<accession>A0AA46TJ99</accession>
<dbReference type="Proteomes" id="UP001164390">
    <property type="component" value="Chromosome"/>
</dbReference>
<gene>
    <name evidence="1" type="ORF">L0C25_03510</name>
</gene>
<dbReference type="RefSeq" id="WP_271635006.1">
    <property type="nucleotide sequence ID" value="NZ_CP094970.1"/>
</dbReference>
<dbReference type="KEGG" id="sgrg:L0C25_03510"/>
<evidence type="ECO:0000313" key="1">
    <source>
        <dbReference type="EMBL" id="UYM06153.1"/>
    </source>
</evidence>
<keyword evidence="2" id="KW-1185">Reference proteome</keyword>
<sequence>MYAELLDRLADDLDAGGVTAQVIAGHEDDPGPNALALRLLGGLHRLVLTERTPDLAAYYPTVGGRWDLAGVWPHVRAALADHRAQLAATLDQAPQTNEVGRSAALLGGLLRVADRFMLPIRLCEIGASAGLNLRADHFRYTFRRFDPTVSDPGTAAWGPESSPVQLDDAWSGPLPPLDAPLQIVQRYGADIAPVDPATTDGRVTIESYVWPDMAERVSRVRGALAVARAVPAEVRPLDAVSAVRALELVPETATVLWHSVMWQYLPAADRAAIEDRIAALGERGTAEMPFAHLSMEPSRRASDAAHEFLVVLTTWPWGERTVIGSARPHGIPTTWEAT</sequence>
<reference evidence="1" key="1">
    <citation type="submission" date="2022-01" db="EMBL/GenBank/DDBJ databases">
        <title>Nocardioidaceae gen. sp. A5X3R13.</title>
        <authorList>
            <person name="Lopez Marin M.A."/>
            <person name="Uhlik O."/>
        </authorList>
    </citation>
    <scope>NUCLEOTIDE SEQUENCE</scope>
    <source>
        <strain evidence="1">A5X3R13</strain>
    </source>
</reference>
<dbReference type="AlphaFoldDB" id="A0AA46TJ99"/>
<proteinExistence type="predicted"/>
<evidence type="ECO:0000313" key="2">
    <source>
        <dbReference type="Proteomes" id="UP001164390"/>
    </source>
</evidence>
<dbReference type="InterPro" id="IPR011200">
    <property type="entry name" value="UCP012608"/>
</dbReference>